<comment type="caution">
    <text evidence="2">The sequence shown here is derived from an EMBL/GenBank/DDBJ whole genome shotgun (WGS) entry which is preliminary data.</text>
</comment>
<feature type="region of interest" description="Disordered" evidence="1">
    <location>
        <begin position="30"/>
        <end position="51"/>
    </location>
</feature>
<organism evidence="2 3">
    <name type="scientific">Tsukamurella soli</name>
    <dbReference type="NCBI Taxonomy" id="644556"/>
    <lineage>
        <taxon>Bacteria</taxon>
        <taxon>Bacillati</taxon>
        <taxon>Actinomycetota</taxon>
        <taxon>Actinomycetes</taxon>
        <taxon>Mycobacteriales</taxon>
        <taxon>Tsukamurellaceae</taxon>
        <taxon>Tsukamurella</taxon>
    </lineage>
</organism>
<sequence>MTAKLIGMGVSVDAGCRECDWYRCGEPFAPTGPMEREVREHNDAHHSEEEL</sequence>
<protein>
    <recommendedName>
        <fullName evidence="4">DUF1059 domain-containing protein</fullName>
    </recommendedName>
</protein>
<name>A0ABP8JIY5_9ACTN</name>
<evidence type="ECO:0000313" key="2">
    <source>
        <dbReference type="EMBL" id="GAA4391616.1"/>
    </source>
</evidence>
<feature type="compositionally biased region" description="Basic and acidic residues" evidence="1">
    <location>
        <begin position="34"/>
        <end position="51"/>
    </location>
</feature>
<accession>A0ABP8JIY5</accession>
<evidence type="ECO:0008006" key="4">
    <source>
        <dbReference type="Google" id="ProtNLM"/>
    </source>
</evidence>
<dbReference type="EMBL" id="BAABFR010000026">
    <property type="protein sequence ID" value="GAA4391616.1"/>
    <property type="molecule type" value="Genomic_DNA"/>
</dbReference>
<dbReference type="RefSeq" id="WP_344994769.1">
    <property type="nucleotide sequence ID" value="NZ_BAABFR010000026.1"/>
</dbReference>
<dbReference type="Proteomes" id="UP001500635">
    <property type="component" value="Unassembled WGS sequence"/>
</dbReference>
<evidence type="ECO:0000256" key="1">
    <source>
        <dbReference type="SAM" id="MobiDB-lite"/>
    </source>
</evidence>
<evidence type="ECO:0000313" key="3">
    <source>
        <dbReference type="Proteomes" id="UP001500635"/>
    </source>
</evidence>
<gene>
    <name evidence="2" type="ORF">GCM10023147_20690</name>
</gene>
<reference evidence="3" key="1">
    <citation type="journal article" date="2019" name="Int. J. Syst. Evol. Microbiol.">
        <title>The Global Catalogue of Microorganisms (GCM) 10K type strain sequencing project: providing services to taxonomists for standard genome sequencing and annotation.</title>
        <authorList>
            <consortium name="The Broad Institute Genomics Platform"/>
            <consortium name="The Broad Institute Genome Sequencing Center for Infectious Disease"/>
            <person name="Wu L."/>
            <person name="Ma J."/>
        </authorList>
    </citation>
    <scope>NUCLEOTIDE SEQUENCE [LARGE SCALE GENOMIC DNA]</scope>
    <source>
        <strain evidence="3">JCM 17688</strain>
    </source>
</reference>
<keyword evidence="3" id="KW-1185">Reference proteome</keyword>
<proteinExistence type="predicted"/>